<proteinExistence type="predicted"/>
<evidence type="ECO:0000259" key="1">
    <source>
        <dbReference type="Pfam" id="PF00078"/>
    </source>
</evidence>
<dbReference type="PANTHER" id="PTHR33116">
    <property type="entry name" value="REVERSE TRANSCRIPTASE ZINC-BINDING DOMAIN-CONTAINING PROTEIN-RELATED-RELATED"/>
    <property type="match status" value="1"/>
</dbReference>
<reference evidence="2" key="1">
    <citation type="submission" date="2020-06" db="EMBL/GenBank/DDBJ databases">
        <authorList>
            <person name="Li T."/>
            <person name="Hu X."/>
            <person name="Zhang T."/>
            <person name="Song X."/>
            <person name="Zhang H."/>
            <person name="Dai N."/>
            <person name="Sheng W."/>
            <person name="Hou X."/>
            <person name="Wei L."/>
        </authorList>
    </citation>
    <scope>NUCLEOTIDE SEQUENCE</scope>
    <source>
        <strain evidence="2">KEN8</strain>
        <tissue evidence="2">Leaf</tissue>
    </source>
</reference>
<comment type="caution">
    <text evidence="2">The sequence shown here is derived from an EMBL/GenBank/DDBJ whole genome shotgun (WGS) entry which is preliminary data.</text>
</comment>
<protein>
    <recommendedName>
        <fullName evidence="1">Reverse transcriptase domain-containing protein</fullName>
    </recommendedName>
</protein>
<reference evidence="2" key="2">
    <citation type="journal article" date="2024" name="Plant">
        <title>Genomic evolution and insights into agronomic trait innovations of Sesamum species.</title>
        <authorList>
            <person name="Miao H."/>
            <person name="Wang L."/>
            <person name="Qu L."/>
            <person name="Liu H."/>
            <person name="Sun Y."/>
            <person name="Le M."/>
            <person name="Wang Q."/>
            <person name="Wei S."/>
            <person name="Zheng Y."/>
            <person name="Lin W."/>
            <person name="Duan Y."/>
            <person name="Cao H."/>
            <person name="Xiong S."/>
            <person name="Wang X."/>
            <person name="Wei L."/>
            <person name="Li C."/>
            <person name="Ma Q."/>
            <person name="Ju M."/>
            <person name="Zhao R."/>
            <person name="Li G."/>
            <person name="Mu C."/>
            <person name="Tian Q."/>
            <person name="Mei H."/>
            <person name="Zhang T."/>
            <person name="Gao T."/>
            <person name="Zhang H."/>
        </authorList>
    </citation>
    <scope>NUCLEOTIDE SEQUENCE</scope>
    <source>
        <strain evidence="2">KEN8</strain>
    </source>
</reference>
<dbReference type="AlphaFoldDB" id="A0AAW2ITG7"/>
<organism evidence="2">
    <name type="scientific">Sesamum calycinum</name>
    <dbReference type="NCBI Taxonomy" id="2727403"/>
    <lineage>
        <taxon>Eukaryota</taxon>
        <taxon>Viridiplantae</taxon>
        <taxon>Streptophyta</taxon>
        <taxon>Embryophyta</taxon>
        <taxon>Tracheophyta</taxon>
        <taxon>Spermatophyta</taxon>
        <taxon>Magnoliopsida</taxon>
        <taxon>eudicotyledons</taxon>
        <taxon>Gunneridae</taxon>
        <taxon>Pentapetalae</taxon>
        <taxon>asterids</taxon>
        <taxon>lamiids</taxon>
        <taxon>Lamiales</taxon>
        <taxon>Pedaliaceae</taxon>
        <taxon>Sesamum</taxon>
    </lineage>
</organism>
<evidence type="ECO:0000313" key="2">
    <source>
        <dbReference type="EMBL" id="KAL0284948.1"/>
    </source>
</evidence>
<dbReference type="EMBL" id="JACGWM010001974">
    <property type="protein sequence ID" value="KAL0284948.1"/>
    <property type="molecule type" value="Genomic_DNA"/>
</dbReference>
<name>A0AAW2ITG7_9LAMI</name>
<dbReference type="Pfam" id="PF00078">
    <property type="entry name" value="RVT_1"/>
    <property type="match status" value="1"/>
</dbReference>
<feature type="domain" description="Reverse transcriptase" evidence="1">
    <location>
        <begin position="122"/>
        <end position="275"/>
    </location>
</feature>
<dbReference type="InterPro" id="IPR000477">
    <property type="entry name" value="RT_dom"/>
</dbReference>
<sequence length="547" mass="61682">MYGVVLTDMQDVTEEFVSHFKTLLGGNKNSRVIDLSFLSSEIKHRITTEEAECISAPVTWSEIKDALFDIAEDSAPGPDGYTSAFFKASWSVVGHDISNAVGEFFRTGKLLKQINATILALIPKVQLPSYVTDYRPISCCNVIYKTIAKIIVKRMQLVLHLLIDYSQNDFVPGRNISDNILLAQELLAGYNQARLPPRSTIKVDIQKAYDSVEWDFLIEVLKLFNFPARFIGWIEQCVTTASFSISLNGSIYGYFPGARGLRQGDPMSLYLFVLAHIPSIHVIKDTLTEFANMFGLKVNASKSQIIISKSGQHEKQQILNLLGFQEGSLPVKYLEVPLISSRLTLADCSPLINKVDSRLSGWSHLNLSFAGRALLIKSVLSTLHNYWASVFILPKGIIKILEAKMRKFLCQGSTGKGYAKVAWELICKPKEEGGLGFRSIETINQALMLKHLWRLVKNDGSSIWVDWIIHFRLKKSSLWTFDSKAGSWGWKKMFKLRYLLKNALHYKVGNGNTFAYSFMQQDVYFVMDFLKKLMTTCSSIVDTLDDA</sequence>
<accession>A0AAW2ITG7</accession>
<gene>
    <name evidence="2" type="ORF">Scaly_2834000</name>
</gene>
<dbReference type="PANTHER" id="PTHR33116:SF76">
    <property type="entry name" value="DUF4283 DOMAIN-CONTAINING PROTEIN"/>
    <property type="match status" value="1"/>
</dbReference>
<dbReference type="CDD" id="cd01650">
    <property type="entry name" value="RT_nLTR_like"/>
    <property type="match status" value="1"/>
</dbReference>
<dbReference type="InterPro" id="IPR043502">
    <property type="entry name" value="DNA/RNA_pol_sf"/>
</dbReference>
<dbReference type="SUPFAM" id="SSF56672">
    <property type="entry name" value="DNA/RNA polymerases"/>
    <property type="match status" value="1"/>
</dbReference>